<keyword evidence="4 9" id="KW-0552">Olfaction</keyword>
<dbReference type="InterPro" id="IPR004117">
    <property type="entry name" value="7tm6_olfct_rcpt"/>
</dbReference>
<comment type="caution">
    <text evidence="9">Lacks conserved residue(s) required for the propagation of feature annotation.</text>
</comment>
<comment type="caution">
    <text evidence="10">The sequence shown here is derived from an EMBL/GenBank/DDBJ whole genome shotgun (WGS) entry which is preliminary data.</text>
</comment>
<comment type="similarity">
    <text evidence="9">Belongs to the insect chemoreceptor superfamily. Heteromeric odorant receptor channel (TC 1.A.69) family.</text>
</comment>
<keyword evidence="8 9" id="KW-0807">Transducer</keyword>
<evidence type="ECO:0000256" key="3">
    <source>
        <dbReference type="ARBA" id="ARBA00022692"/>
    </source>
</evidence>
<dbReference type="Pfam" id="PF02949">
    <property type="entry name" value="7tm_6"/>
    <property type="match status" value="1"/>
</dbReference>
<name>A0AAV7IS69_COTGL</name>
<dbReference type="GO" id="GO:0005886">
    <property type="term" value="C:plasma membrane"/>
    <property type="evidence" value="ECO:0007669"/>
    <property type="project" value="UniProtKB-SubCell"/>
</dbReference>
<dbReference type="AlphaFoldDB" id="A0AAV7IS69"/>
<feature type="transmembrane region" description="Helical" evidence="9">
    <location>
        <begin position="143"/>
        <end position="162"/>
    </location>
</feature>
<evidence type="ECO:0000256" key="6">
    <source>
        <dbReference type="ARBA" id="ARBA00023136"/>
    </source>
</evidence>
<evidence type="ECO:0000256" key="4">
    <source>
        <dbReference type="ARBA" id="ARBA00022725"/>
    </source>
</evidence>
<evidence type="ECO:0000256" key="8">
    <source>
        <dbReference type="ARBA" id="ARBA00023224"/>
    </source>
</evidence>
<keyword evidence="11" id="KW-1185">Reference proteome</keyword>
<dbReference type="Proteomes" id="UP000826195">
    <property type="component" value="Unassembled WGS sequence"/>
</dbReference>
<dbReference type="GO" id="GO:0005549">
    <property type="term" value="F:odorant binding"/>
    <property type="evidence" value="ECO:0007669"/>
    <property type="project" value="InterPro"/>
</dbReference>
<keyword evidence="3 9" id="KW-0812">Transmembrane</keyword>
<dbReference type="EMBL" id="JAHXZJ010001119">
    <property type="protein sequence ID" value="KAH0555025.1"/>
    <property type="molecule type" value="Genomic_DNA"/>
</dbReference>
<evidence type="ECO:0000313" key="11">
    <source>
        <dbReference type="Proteomes" id="UP000826195"/>
    </source>
</evidence>
<dbReference type="PANTHER" id="PTHR21137:SF43">
    <property type="entry name" value="ODORANT RECEPTOR 47A-RELATED"/>
    <property type="match status" value="1"/>
</dbReference>
<organism evidence="10 11">
    <name type="scientific">Cotesia glomerata</name>
    <name type="common">Lepidopteran parasitic wasp</name>
    <name type="synonym">Apanteles glomeratus</name>
    <dbReference type="NCBI Taxonomy" id="32391"/>
    <lineage>
        <taxon>Eukaryota</taxon>
        <taxon>Metazoa</taxon>
        <taxon>Ecdysozoa</taxon>
        <taxon>Arthropoda</taxon>
        <taxon>Hexapoda</taxon>
        <taxon>Insecta</taxon>
        <taxon>Pterygota</taxon>
        <taxon>Neoptera</taxon>
        <taxon>Endopterygota</taxon>
        <taxon>Hymenoptera</taxon>
        <taxon>Apocrita</taxon>
        <taxon>Ichneumonoidea</taxon>
        <taxon>Braconidae</taxon>
        <taxon>Microgastrinae</taxon>
        <taxon>Cotesia</taxon>
    </lineage>
</organism>
<protein>
    <recommendedName>
        <fullName evidence="9">Odorant receptor</fullName>
    </recommendedName>
</protein>
<dbReference type="PANTHER" id="PTHR21137">
    <property type="entry name" value="ODORANT RECEPTOR"/>
    <property type="match status" value="1"/>
</dbReference>
<accession>A0AAV7IS69</accession>
<feature type="transmembrane region" description="Helical" evidence="9">
    <location>
        <begin position="48"/>
        <end position="72"/>
    </location>
</feature>
<evidence type="ECO:0000256" key="9">
    <source>
        <dbReference type="RuleBase" id="RU351113"/>
    </source>
</evidence>
<reference evidence="10 11" key="1">
    <citation type="journal article" date="2021" name="J. Hered.">
        <title>A chromosome-level genome assembly of the parasitoid wasp, Cotesia glomerata (Hymenoptera: Braconidae).</title>
        <authorList>
            <person name="Pinto B.J."/>
            <person name="Weis J.J."/>
            <person name="Gamble T."/>
            <person name="Ode P.J."/>
            <person name="Paul R."/>
            <person name="Zaspel J.M."/>
        </authorList>
    </citation>
    <scope>NUCLEOTIDE SEQUENCE [LARGE SCALE GENOMIC DNA]</scope>
    <source>
        <strain evidence="10">CgM1</strain>
    </source>
</reference>
<evidence type="ECO:0000313" key="10">
    <source>
        <dbReference type="EMBL" id="KAH0555025.1"/>
    </source>
</evidence>
<evidence type="ECO:0000256" key="7">
    <source>
        <dbReference type="ARBA" id="ARBA00023170"/>
    </source>
</evidence>
<keyword evidence="7 9" id="KW-0675">Receptor</keyword>
<keyword evidence="5 9" id="KW-1133">Transmembrane helix</keyword>
<evidence type="ECO:0000256" key="5">
    <source>
        <dbReference type="ARBA" id="ARBA00022989"/>
    </source>
</evidence>
<keyword evidence="6 9" id="KW-0472">Membrane</keyword>
<evidence type="ECO:0000256" key="1">
    <source>
        <dbReference type="ARBA" id="ARBA00004141"/>
    </source>
</evidence>
<sequence>MFYKVEYNENSCAALWNIELFLLHIIGLKSVKKAFDDDKYQRAWIQEIVIIIVNITVFLVGIYSCSVTLGIVGYEDISVAAETVALILSTTMCMLKGVVLTLSHRQLFDVLRELHILWKEAKTRKNLGLRIGEIINSSKPVRYWYASAAMSVGLSYMLRPYFKLLVHFMKNNNSTFDYSTTSYAVEYPFPHNSFLTYTFCIIFEQWESYWGCLYSASCDTIFIQLSTHICIHLLVLSSDYSMEFPNDENKYAYYNTELVISLTKRHRHILELCNQVERLFNPIIFCTILFNGLDLCCCIFAEISQGQWPKFARSVAHAITLMIQIVIYCDYAHRVTEMTKMIAMSIYNSPWIDSDKNVQKLLMISMMRANEEYKFSAYGILVLDREQMTRIFKTTGSYVTLLRSFS</sequence>
<dbReference type="GO" id="GO:0007165">
    <property type="term" value="P:signal transduction"/>
    <property type="evidence" value="ECO:0007669"/>
    <property type="project" value="UniProtKB-KW"/>
</dbReference>
<evidence type="ECO:0000256" key="2">
    <source>
        <dbReference type="ARBA" id="ARBA00022606"/>
    </source>
</evidence>
<comment type="subcellular location">
    <subcellularLocation>
        <location evidence="9">Cell membrane</location>
        <topology evidence="9">Multi-pass membrane protein</topology>
    </subcellularLocation>
    <subcellularLocation>
        <location evidence="1">Membrane</location>
        <topology evidence="1">Multi-pass membrane protein</topology>
    </subcellularLocation>
</comment>
<proteinExistence type="inferred from homology"/>
<feature type="transmembrane region" description="Helical" evidence="9">
    <location>
        <begin position="84"/>
        <end position="103"/>
    </location>
</feature>
<gene>
    <name evidence="10" type="ORF">KQX54_014770</name>
</gene>
<keyword evidence="2 9" id="KW-0716">Sensory transduction</keyword>
<dbReference type="GO" id="GO:0004984">
    <property type="term" value="F:olfactory receptor activity"/>
    <property type="evidence" value="ECO:0007669"/>
    <property type="project" value="InterPro"/>
</dbReference>